<dbReference type="EMBL" id="CM044703">
    <property type="protein sequence ID" value="KAI5672590.1"/>
    <property type="molecule type" value="Genomic_DNA"/>
</dbReference>
<sequence>MDPNLWRVPIILRVLSFYEEYQMFNFTLYSMNNDNDICCLLTIRPNISKEGIHVLHANVSTKEDHPNIPKHVTAITHMVSDEPSMLYPSVEEDDDDKTTLMKIMSYQVNLTTRMMIMMRKMTNALHDYTQSGAFLDIGSGELLDWNGAVTDIQLGIRFLDKIQAISAVQKWPIQTG</sequence>
<organism evidence="1 2">
    <name type="scientific">Catharanthus roseus</name>
    <name type="common">Madagascar periwinkle</name>
    <name type="synonym">Vinca rosea</name>
    <dbReference type="NCBI Taxonomy" id="4058"/>
    <lineage>
        <taxon>Eukaryota</taxon>
        <taxon>Viridiplantae</taxon>
        <taxon>Streptophyta</taxon>
        <taxon>Embryophyta</taxon>
        <taxon>Tracheophyta</taxon>
        <taxon>Spermatophyta</taxon>
        <taxon>Magnoliopsida</taxon>
        <taxon>eudicotyledons</taxon>
        <taxon>Gunneridae</taxon>
        <taxon>Pentapetalae</taxon>
        <taxon>asterids</taxon>
        <taxon>lamiids</taxon>
        <taxon>Gentianales</taxon>
        <taxon>Apocynaceae</taxon>
        <taxon>Rauvolfioideae</taxon>
        <taxon>Vinceae</taxon>
        <taxon>Catharanthinae</taxon>
        <taxon>Catharanthus</taxon>
    </lineage>
</organism>
<evidence type="ECO:0000313" key="1">
    <source>
        <dbReference type="EMBL" id="KAI5672590.1"/>
    </source>
</evidence>
<comment type="caution">
    <text evidence="1">The sequence shown here is derived from an EMBL/GenBank/DDBJ whole genome shotgun (WGS) entry which is preliminary data.</text>
</comment>
<proteinExistence type="predicted"/>
<gene>
    <name evidence="1" type="ORF">M9H77_12954</name>
</gene>
<reference evidence="2" key="1">
    <citation type="journal article" date="2023" name="Nat. Plants">
        <title>Single-cell RNA sequencing provides a high-resolution roadmap for understanding the multicellular compartmentation of specialized metabolism.</title>
        <authorList>
            <person name="Sun S."/>
            <person name="Shen X."/>
            <person name="Li Y."/>
            <person name="Li Y."/>
            <person name="Wang S."/>
            <person name="Li R."/>
            <person name="Zhang H."/>
            <person name="Shen G."/>
            <person name="Guo B."/>
            <person name="Wei J."/>
            <person name="Xu J."/>
            <person name="St-Pierre B."/>
            <person name="Chen S."/>
            <person name="Sun C."/>
        </authorList>
    </citation>
    <scope>NUCLEOTIDE SEQUENCE [LARGE SCALE GENOMIC DNA]</scope>
</reference>
<accession>A0ACC0BIS3</accession>
<protein>
    <submittedName>
        <fullName evidence="1">Uncharacterized protein</fullName>
    </submittedName>
</protein>
<keyword evidence="2" id="KW-1185">Reference proteome</keyword>
<name>A0ACC0BIS3_CATRO</name>
<dbReference type="Proteomes" id="UP001060085">
    <property type="component" value="Linkage Group LG03"/>
</dbReference>
<evidence type="ECO:0000313" key="2">
    <source>
        <dbReference type="Proteomes" id="UP001060085"/>
    </source>
</evidence>